<dbReference type="Gene3D" id="3.30.40.10">
    <property type="entry name" value="Zinc/RING finger domain, C3HC4 (zinc finger)"/>
    <property type="match status" value="1"/>
</dbReference>
<dbReference type="SUPFAM" id="SSF57903">
    <property type="entry name" value="FYVE/PHD zinc finger"/>
    <property type="match status" value="1"/>
</dbReference>
<reference evidence="8" key="1">
    <citation type="submission" date="2013-12" db="EMBL/GenBank/DDBJ databases">
        <title>The Genome Sequence of Aphanomyces invadans NJM9701.</title>
        <authorList>
            <consortium name="The Broad Institute Genomics Platform"/>
            <person name="Russ C."/>
            <person name="Tyler B."/>
            <person name="van West P."/>
            <person name="Dieguez-Uribeondo J."/>
            <person name="Young S.K."/>
            <person name="Zeng Q."/>
            <person name="Gargeya S."/>
            <person name="Fitzgerald M."/>
            <person name="Abouelleil A."/>
            <person name="Alvarado L."/>
            <person name="Chapman S.B."/>
            <person name="Gainer-Dewar J."/>
            <person name="Goldberg J."/>
            <person name="Griggs A."/>
            <person name="Gujja S."/>
            <person name="Hansen M."/>
            <person name="Howarth C."/>
            <person name="Imamovic A."/>
            <person name="Ireland A."/>
            <person name="Larimer J."/>
            <person name="McCowan C."/>
            <person name="Murphy C."/>
            <person name="Pearson M."/>
            <person name="Poon T.W."/>
            <person name="Priest M."/>
            <person name="Roberts A."/>
            <person name="Saif S."/>
            <person name="Shea T."/>
            <person name="Sykes S."/>
            <person name="Wortman J."/>
            <person name="Nusbaum C."/>
            <person name="Birren B."/>
        </authorList>
    </citation>
    <scope>NUCLEOTIDE SEQUENCE [LARGE SCALE GENOMIC DNA]</scope>
    <source>
        <strain evidence="8">NJM9701</strain>
    </source>
</reference>
<evidence type="ECO:0000256" key="1">
    <source>
        <dbReference type="ARBA" id="ARBA00022723"/>
    </source>
</evidence>
<dbReference type="GO" id="GO:0006623">
    <property type="term" value="P:protein targeting to vacuole"/>
    <property type="evidence" value="ECO:0007669"/>
    <property type="project" value="TreeGrafter"/>
</dbReference>
<dbReference type="eggNOG" id="KOG1818">
    <property type="taxonomic scope" value="Eukaryota"/>
</dbReference>
<feature type="domain" description="FYVE-type" evidence="7">
    <location>
        <begin position="224"/>
        <end position="283"/>
    </location>
</feature>
<dbReference type="EMBL" id="KI913971">
    <property type="protein sequence ID" value="ETV98000.1"/>
    <property type="molecule type" value="Genomic_DNA"/>
</dbReference>
<dbReference type="InterPro" id="IPR036770">
    <property type="entry name" value="Ankyrin_rpt-contain_sf"/>
</dbReference>
<keyword evidence="3" id="KW-0862">Zinc</keyword>
<dbReference type="GO" id="GO:0032266">
    <property type="term" value="F:phosphatidylinositol-3-phosphate binding"/>
    <property type="evidence" value="ECO:0007669"/>
    <property type="project" value="TreeGrafter"/>
</dbReference>
<dbReference type="InterPro" id="IPR013083">
    <property type="entry name" value="Znf_RING/FYVE/PHD"/>
</dbReference>
<feature type="compositionally biased region" description="Polar residues" evidence="6">
    <location>
        <begin position="193"/>
        <end position="214"/>
    </location>
</feature>
<sequence length="387" mass="43013">MPKLNEAIRLAEASNWQGLLTLVTASPSCARDCDDYGMLPIHWAATENTAPLALLERLIEAYPEGVQVPNKAELLPLHIAIRARAGVPTLQLLLTAYPESIWVETPSGTPPTILGVQSCLSSDALDLLRATERLVAPDAKGGNQKAVKLPTPVISPTHQSTNRPHSWHTISRYTSTPATKTSPPHAAPLELSYEQSDGNSSEDNNSPCAEPQSTLTSATIPPAWMLIEECFVCRVPFNMFKHRHHCRNCGMSICSAHSAETKMMMPGYTNPQRACLNCAAVLRRPPPPAASQANDKQHRRRTSKLFTSMVSPKSRDKQDRRDLRLRVAELTKQMDQLMQTNMGMQQQLLDQEELKAETMLLITQVMTRVSVLELQNEKYRQSDDFAM</sequence>
<dbReference type="Gene3D" id="1.25.40.20">
    <property type="entry name" value="Ankyrin repeat-containing domain"/>
    <property type="match status" value="1"/>
</dbReference>
<dbReference type="SMART" id="SM00064">
    <property type="entry name" value="FYVE"/>
    <property type="match status" value="1"/>
</dbReference>
<dbReference type="GO" id="GO:0043328">
    <property type="term" value="P:protein transport to vacuole involved in ubiquitin-dependent protein catabolic process via the multivesicular body sorting pathway"/>
    <property type="evidence" value="ECO:0007669"/>
    <property type="project" value="TreeGrafter"/>
</dbReference>
<proteinExistence type="predicted"/>
<dbReference type="AlphaFoldDB" id="A0A024TV09"/>
<dbReference type="CDD" id="cd15760">
    <property type="entry name" value="FYVE_scVPS27p_like"/>
    <property type="match status" value="1"/>
</dbReference>
<dbReference type="PANTHER" id="PTHR47794">
    <property type="entry name" value="VACUOLAR PROTEIN SORTING-ASSOCIATED PROTEIN 27"/>
    <property type="match status" value="1"/>
</dbReference>
<name>A0A024TV09_9STRA</name>
<dbReference type="RefSeq" id="XP_008873561.1">
    <property type="nucleotide sequence ID" value="XM_008875339.1"/>
</dbReference>
<dbReference type="GO" id="GO:0043130">
    <property type="term" value="F:ubiquitin binding"/>
    <property type="evidence" value="ECO:0007669"/>
    <property type="project" value="TreeGrafter"/>
</dbReference>
<evidence type="ECO:0000256" key="2">
    <source>
        <dbReference type="ARBA" id="ARBA00022771"/>
    </source>
</evidence>
<dbReference type="InterPro" id="IPR017455">
    <property type="entry name" value="Znf_FYVE-rel"/>
</dbReference>
<dbReference type="Pfam" id="PF01363">
    <property type="entry name" value="FYVE"/>
    <property type="match status" value="1"/>
</dbReference>
<evidence type="ECO:0000313" key="8">
    <source>
        <dbReference type="EMBL" id="ETV98000.1"/>
    </source>
</evidence>
<dbReference type="PANTHER" id="PTHR47794:SF1">
    <property type="entry name" value="VACUOLAR PROTEIN SORTING-ASSOCIATED PROTEIN 27"/>
    <property type="match status" value="1"/>
</dbReference>
<accession>A0A024TV09</accession>
<feature type="compositionally biased region" description="Polar residues" evidence="6">
    <location>
        <begin position="154"/>
        <end position="182"/>
    </location>
</feature>
<dbReference type="GO" id="GO:0008270">
    <property type="term" value="F:zinc ion binding"/>
    <property type="evidence" value="ECO:0007669"/>
    <property type="project" value="UniProtKB-KW"/>
</dbReference>
<dbReference type="VEuPathDB" id="FungiDB:H310_09301"/>
<feature type="coiled-coil region" evidence="5">
    <location>
        <begin position="320"/>
        <end position="347"/>
    </location>
</feature>
<dbReference type="InterPro" id="IPR011011">
    <property type="entry name" value="Znf_FYVE_PHD"/>
</dbReference>
<feature type="region of interest" description="Disordered" evidence="6">
    <location>
        <begin position="139"/>
        <end position="214"/>
    </location>
</feature>
<dbReference type="InterPro" id="IPR000306">
    <property type="entry name" value="Znf_FYVE"/>
</dbReference>
<dbReference type="GO" id="GO:0033565">
    <property type="term" value="C:ESCRT-0 complex"/>
    <property type="evidence" value="ECO:0007669"/>
    <property type="project" value="TreeGrafter"/>
</dbReference>
<evidence type="ECO:0000256" key="6">
    <source>
        <dbReference type="SAM" id="MobiDB-lite"/>
    </source>
</evidence>
<evidence type="ECO:0000256" key="5">
    <source>
        <dbReference type="SAM" id="Coils"/>
    </source>
</evidence>
<dbReference type="OrthoDB" id="70570at2759"/>
<evidence type="ECO:0000256" key="3">
    <source>
        <dbReference type="ARBA" id="ARBA00022833"/>
    </source>
</evidence>
<keyword evidence="2 4" id="KW-0863">Zinc-finger</keyword>
<evidence type="ECO:0000256" key="4">
    <source>
        <dbReference type="PROSITE-ProRule" id="PRU00091"/>
    </source>
</evidence>
<organism evidence="8">
    <name type="scientific">Aphanomyces invadans</name>
    <dbReference type="NCBI Taxonomy" id="157072"/>
    <lineage>
        <taxon>Eukaryota</taxon>
        <taxon>Sar</taxon>
        <taxon>Stramenopiles</taxon>
        <taxon>Oomycota</taxon>
        <taxon>Saprolegniomycetes</taxon>
        <taxon>Saprolegniales</taxon>
        <taxon>Verrucalvaceae</taxon>
        <taxon>Aphanomyces</taxon>
    </lineage>
</organism>
<evidence type="ECO:0000259" key="7">
    <source>
        <dbReference type="PROSITE" id="PS50178"/>
    </source>
</evidence>
<keyword evidence="1" id="KW-0479">Metal-binding</keyword>
<dbReference type="STRING" id="157072.A0A024TV09"/>
<dbReference type="PROSITE" id="PS50178">
    <property type="entry name" value="ZF_FYVE"/>
    <property type="match status" value="1"/>
</dbReference>
<keyword evidence="5" id="KW-0175">Coiled coil</keyword>
<gene>
    <name evidence="8" type="ORF">H310_09301</name>
</gene>
<protein>
    <recommendedName>
        <fullName evidence="7">FYVE-type domain-containing protein</fullName>
    </recommendedName>
</protein>
<dbReference type="GeneID" id="20086351"/>